<gene>
    <name evidence="1" type="ORF">GCM10023156_34140</name>
</gene>
<evidence type="ECO:0008006" key="3">
    <source>
        <dbReference type="Google" id="ProtNLM"/>
    </source>
</evidence>
<protein>
    <recommendedName>
        <fullName evidence="3">Peptidase M4</fullName>
    </recommendedName>
</protein>
<dbReference type="SUPFAM" id="SSF55486">
    <property type="entry name" value="Metalloproteases ('zincins'), catalytic domain"/>
    <property type="match status" value="1"/>
</dbReference>
<sequence>MQEIPNPPFRKLRGYALDPSLSTALSTMQVNVLTYKVRWEQLSPRKEDPSVSSPAGEYLEIVDYDPATGRFYNPVNLDDPRLLAQDGFAPSVSNPQFHQQMVYAVMMTTIKNFEQALGRKILWAENIPQSKPRDKGTRRKELEFGFVQRLRVYPHALRQANAFYDPNKKAILFGYFNATPINPQLQLPGATVFTCLSHDIIAHETTHAILDGLHRRYIDATHPDTRAFHEAFADIVALFQHFTFPEVLRHQIALTRGDLNRQNLLGQLAQQFGQAIGGYGSLRDAIGGYDQQGDWKPHEPDPHHYANVMEPHQRGGILVAAVFDAFLSVYQIRVRKLMRIATGGTGILPSGELHPDLVDEMARIAAKTASDVLRICIRALDYCPPLDLTFGDYLRALVTADFDMMAEDAQGFRVAFVEAFQKRGISAVGIKSMAVEDLLQPLYPSKLNPKEEQRLGESLRELKNTVGYLSERDELYKQTKDLIRGKRGQQGLHRLLEAKFISGGDEEQFSQLTGLMFPGDEKATEKLGLEFAYQTTNTASYAIGNVWIANRVTPDGNIVNHVVITLIQKRGVRFKIDADTNEVTVDEEGFFVPDDTRLNQRGDKHIIFRGGCTLIFDLDALRLRYAVKKDIDDRARMIRQFKYEHGMLGDNNETYFDSKMMNTLAGPFAFMHSHATVNGDHDEN</sequence>
<dbReference type="RefSeq" id="WP_345323951.1">
    <property type="nucleotide sequence ID" value="NZ_BAABGA010000040.1"/>
</dbReference>
<proteinExistence type="predicted"/>
<accession>A0ABP8N044</accession>
<name>A0ABP8N044_9BACT</name>
<dbReference type="CDD" id="cd09598">
    <property type="entry name" value="M4_like"/>
    <property type="match status" value="1"/>
</dbReference>
<comment type="caution">
    <text evidence="1">The sequence shown here is derived from an EMBL/GenBank/DDBJ whole genome shotgun (WGS) entry which is preliminary data.</text>
</comment>
<organism evidence="1 2">
    <name type="scientific">Novipirellula rosea</name>
    <dbReference type="NCBI Taxonomy" id="1031540"/>
    <lineage>
        <taxon>Bacteria</taxon>
        <taxon>Pseudomonadati</taxon>
        <taxon>Planctomycetota</taxon>
        <taxon>Planctomycetia</taxon>
        <taxon>Pirellulales</taxon>
        <taxon>Pirellulaceae</taxon>
        <taxon>Novipirellula</taxon>
    </lineage>
</organism>
<dbReference type="Proteomes" id="UP001500840">
    <property type="component" value="Unassembled WGS sequence"/>
</dbReference>
<evidence type="ECO:0000313" key="1">
    <source>
        <dbReference type="EMBL" id="GAA4457397.1"/>
    </source>
</evidence>
<evidence type="ECO:0000313" key="2">
    <source>
        <dbReference type="Proteomes" id="UP001500840"/>
    </source>
</evidence>
<keyword evidence="2" id="KW-1185">Reference proteome</keyword>
<dbReference type="EMBL" id="BAABGA010000040">
    <property type="protein sequence ID" value="GAA4457397.1"/>
    <property type="molecule type" value="Genomic_DNA"/>
</dbReference>
<reference evidence="2" key="1">
    <citation type="journal article" date="2019" name="Int. J. Syst. Evol. Microbiol.">
        <title>The Global Catalogue of Microorganisms (GCM) 10K type strain sequencing project: providing services to taxonomists for standard genome sequencing and annotation.</title>
        <authorList>
            <consortium name="The Broad Institute Genomics Platform"/>
            <consortium name="The Broad Institute Genome Sequencing Center for Infectious Disease"/>
            <person name="Wu L."/>
            <person name="Ma J."/>
        </authorList>
    </citation>
    <scope>NUCLEOTIDE SEQUENCE [LARGE SCALE GENOMIC DNA]</scope>
    <source>
        <strain evidence="2">JCM 17759</strain>
    </source>
</reference>